<evidence type="ECO:0000313" key="3">
    <source>
        <dbReference type="EMBL" id="MED6165094.1"/>
    </source>
</evidence>
<feature type="region of interest" description="Disordered" evidence="1">
    <location>
        <begin position="274"/>
        <end position="298"/>
    </location>
</feature>
<dbReference type="InterPro" id="IPR046796">
    <property type="entry name" value="Transposase_32_dom"/>
</dbReference>
<evidence type="ECO:0000313" key="4">
    <source>
        <dbReference type="Proteomes" id="UP001341840"/>
    </source>
</evidence>
<evidence type="ECO:0000259" key="2">
    <source>
        <dbReference type="Pfam" id="PF20167"/>
    </source>
</evidence>
<gene>
    <name evidence="3" type="ORF">PIB30_096346</name>
</gene>
<comment type="caution">
    <text evidence="3">The sequence shown here is derived from an EMBL/GenBank/DDBJ whole genome shotgun (WGS) entry which is preliminary data.</text>
</comment>
<feature type="compositionally biased region" description="Low complexity" evidence="1">
    <location>
        <begin position="435"/>
        <end position="444"/>
    </location>
</feature>
<accession>A0ABU6UVJ3</accession>
<dbReference type="EMBL" id="JASCZI010123105">
    <property type="protein sequence ID" value="MED6165094.1"/>
    <property type="molecule type" value="Genomic_DNA"/>
</dbReference>
<evidence type="ECO:0000256" key="1">
    <source>
        <dbReference type="SAM" id="MobiDB-lite"/>
    </source>
</evidence>
<feature type="region of interest" description="Disordered" evidence="1">
    <location>
        <begin position="393"/>
        <end position="444"/>
    </location>
</feature>
<sequence length="444" mass="51843">MAGLLRKRKGKEVASSSEGARFKTPYHEAHFNSKLSARKILPELIIQVDENILDPCAFQIEKRKWERFTNPIQAVGQNMVREFYANAWEPEKEKRKPFTYKTMVRGKEISFAPQDIKRVLRLMKDPLHNVASYEERVANKDYRLDHVQEDLCIEGGEWVRHKDGRPHYLRRADLEPMTKGWYDFVCRSIMPTTNRSELTVERVVLIHSIIIGENINVEEIIAKQFYKTDLTSSLPFPSIIAALCADAKVPAIKNDNMIPQEPVIVGAAMLKTRETRARQARQEAPPPQQPQPQVHQQQEIPSSFYTHFDASMSQIYRRLDQQQEESRRSFEAINTRMDRMDDQLSFLCYSNQMVNETMYYPYQNTARQFREMEAQGVPVIIANLAIHRHREEEMNQERIRHNQTVQEAAAERAREENKGKAREVVPDSEEEGSEELYSSESEEW</sequence>
<keyword evidence="4" id="KW-1185">Reference proteome</keyword>
<dbReference type="Proteomes" id="UP001341840">
    <property type="component" value="Unassembled WGS sequence"/>
</dbReference>
<name>A0ABU6UVJ3_9FABA</name>
<proteinExistence type="predicted"/>
<reference evidence="3 4" key="1">
    <citation type="journal article" date="2023" name="Plants (Basel)">
        <title>Bridging the Gap: Combining Genomics and Transcriptomics Approaches to Understand Stylosanthes scabra, an Orphan Legume from the Brazilian Caatinga.</title>
        <authorList>
            <person name="Ferreira-Neto J.R.C."/>
            <person name="da Silva M.D."/>
            <person name="Binneck E."/>
            <person name="de Melo N.F."/>
            <person name="da Silva R.H."/>
            <person name="de Melo A.L.T.M."/>
            <person name="Pandolfi V."/>
            <person name="Bustamante F.O."/>
            <person name="Brasileiro-Vidal A.C."/>
            <person name="Benko-Iseppon A.M."/>
        </authorList>
    </citation>
    <scope>NUCLEOTIDE SEQUENCE [LARGE SCALE GENOMIC DNA]</scope>
    <source>
        <tissue evidence="3">Leaves</tissue>
    </source>
</reference>
<dbReference type="Pfam" id="PF20167">
    <property type="entry name" value="Transposase_32"/>
    <property type="match status" value="1"/>
</dbReference>
<protein>
    <recommendedName>
        <fullName evidence="2">Putative plant transposon protein domain-containing protein</fullName>
    </recommendedName>
</protein>
<feature type="compositionally biased region" description="Basic and acidic residues" evidence="1">
    <location>
        <begin position="409"/>
        <end position="425"/>
    </location>
</feature>
<organism evidence="3 4">
    <name type="scientific">Stylosanthes scabra</name>
    <dbReference type="NCBI Taxonomy" id="79078"/>
    <lineage>
        <taxon>Eukaryota</taxon>
        <taxon>Viridiplantae</taxon>
        <taxon>Streptophyta</taxon>
        <taxon>Embryophyta</taxon>
        <taxon>Tracheophyta</taxon>
        <taxon>Spermatophyta</taxon>
        <taxon>Magnoliopsida</taxon>
        <taxon>eudicotyledons</taxon>
        <taxon>Gunneridae</taxon>
        <taxon>Pentapetalae</taxon>
        <taxon>rosids</taxon>
        <taxon>fabids</taxon>
        <taxon>Fabales</taxon>
        <taxon>Fabaceae</taxon>
        <taxon>Papilionoideae</taxon>
        <taxon>50 kb inversion clade</taxon>
        <taxon>dalbergioids sensu lato</taxon>
        <taxon>Dalbergieae</taxon>
        <taxon>Pterocarpus clade</taxon>
        <taxon>Stylosanthes</taxon>
    </lineage>
</organism>
<feature type="domain" description="Putative plant transposon protein" evidence="2">
    <location>
        <begin position="61"/>
        <end position="250"/>
    </location>
</feature>